<proteinExistence type="predicted"/>
<name>A0A4Y1RLB0_PRUDU</name>
<reference evidence="1" key="1">
    <citation type="journal article" date="2019" name="Science">
        <title>Mutation of a bHLH transcription factor allowed almond domestication.</title>
        <authorList>
            <person name="Sanchez-Perez R."/>
            <person name="Pavan S."/>
            <person name="Mazzeo R."/>
            <person name="Moldovan C."/>
            <person name="Aiese Cigliano R."/>
            <person name="Del Cueto J."/>
            <person name="Ricciardi F."/>
            <person name="Lotti C."/>
            <person name="Ricciardi L."/>
            <person name="Dicenta F."/>
            <person name="Lopez-Marques R.L."/>
            <person name="Lindberg Moller B."/>
        </authorList>
    </citation>
    <scope>NUCLEOTIDE SEQUENCE</scope>
</reference>
<evidence type="ECO:0000313" key="1">
    <source>
        <dbReference type="EMBL" id="BBH05091.1"/>
    </source>
</evidence>
<dbReference type="AlphaFoldDB" id="A0A4Y1RLB0"/>
<dbReference type="EMBL" id="AP019302">
    <property type="protein sequence ID" value="BBH05091.1"/>
    <property type="molecule type" value="Genomic_DNA"/>
</dbReference>
<sequence length="202" mass="23170">DWYFKLGVGINPADPTKPAEPNRIFRFGLVLTLKKSTVFKSEPNRSNLVQLRSTELDSKAPIFRLSFSSLRSLTLNHFNPRKATIDLNHHNLHCFNQTHSHIAKISLASHLHHHRCTAIFIVAQPESHLLHHQTHLDQMLVRLCTFSLIDSLLMHNLAIMNVCFDGNCKLRCMLDIGQPLNKWNDVVLAFDGMEWNDIMAKC</sequence>
<gene>
    <name evidence="1" type="ORF">Prudu_016381</name>
</gene>
<feature type="non-terminal residue" evidence="1">
    <location>
        <position position="1"/>
    </location>
</feature>
<organism evidence="1">
    <name type="scientific">Prunus dulcis</name>
    <name type="common">Almond</name>
    <name type="synonym">Amygdalus dulcis</name>
    <dbReference type="NCBI Taxonomy" id="3755"/>
    <lineage>
        <taxon>Eukaryota</taxon>
        <taxon>Viridiplantae</taxon>
        <taxon>Streptophyta</taxon>
        <taxon>Embryophyta</taxon>
        <taxon>Tracheophyta</taxon>
        <taxon>Spermatophyta</taxon>
        <taxon>Magnoliopsida</taxon>
        <taxon>eudicotyledons</taxon>
        <taxon>Gunneridae</taxon>
        <taxon>Pentapetalae</taxon>
        <taxon>rosids</taxon>
        <taxon>fabids</taxon>
        <taxon>Rosales</taxon>
        <taxon>Rosaceae</taxon>
        <taxon>Amygdaloideae</taxon>
        <taxon>Amygdaleae</taxon>
        <taxon>Prunus</taxon>
    </lineage>
</organism>
<accession>A0A4Y1RLB0</accession>
<protein>
    <submittedName>
        <fullName evidence="1">Uncharacterized protein</fullName>
    </submittedName>
</protein>